<evidence type="ECO:0000313" key="2">
    <source>
        <dbReference type="EMBL" id="MFD2915332.1"/>
    </source>
</evidence>
<feature type="transmembrane region" description="Helical" evidence="1">
    <location>
        <begin position="31"/>
        <end position="49"/>
    </location>
</feature>
<name>A0ABW5ZUE4_9FLAO</name>
<gene>
    <name evidence="2" type="ORF">ACFS29_06750</name>
</gene>
<dbReference type="EMBL" id="JBHUOS010000003">
    <property type="protein sequence ID" value="MFD2915332.1"/>
    <property type="molecule type" value="Genomic_DNA"/>
</dbReference>
<reference evidence="3" key="1">
    <citation type="journal article" date="2019" name="Int. J. Syst. Evol. Microbiol.">
        <title>The Global Catalogue of Microorganisms (GCM) 10K type strain sequencing project: providing services to taxonomists for standard genome sequencing and annotation.</title>
        <authorList>
            <consortium name="The Broad Institute Genomics Platform"/>
            <consortium name="The Broad Institute Genome Sequencing Center for Infectious Disease"/>
            <person name="Wu L."/>
            <person name="Ma J."/>
        </authorList>
    </citation>
    <scope>NUCLEOTIDE SEQUENCE [LARGE SCALE GENOMIC DNA]</scope>
    <source>
        <strain evidence="3">KCTC 32514</strain>
    </source>
</reference>
<keyword evidence="3" id="KW-1185">Reference proteome</keyword>
<feature type="transmembrane region" description="Helical" evidence="1">
    <location>
        <begin position="133"/>
        <end position="160"/>
    </location>
</feature>
<proteinExistence type="predicted"/>
<protein>
    <recommendedName>
        <fullName evidence="4">Membrane domain of glycerophosphoryl diester phosphodiesterase</fullName>
    </recommendedName>
</protein>
<evidence type="ECO:0008006" key="4">
    <source>
        <dbReference type="Google" id="ProtNLM"/>
    </source>
</evidence>
<feature type="transmembrane region" description="Helical" evidence="1">
    <location>
        <begin position="256"/>
        <end position="282"/>
    </location>
</feature>
<keyword evidence="1" id="KW-1133">Transmembrane helix</keyword>
<dbReference type="RefSeq" id="WP_194509957.1">
    <property type="nucleotide sequence ID" value="NZ_JADILU010000013.1"/>
</dbReference>
<comment type="caution">
    <text evidence="2">The sequence shown here is derived from an EMBL/GenBank/DDBJ whole genome shotgun (WGS) entry which is preliminary data.</text>
</comment>
<accession>A0ABW5ZUE4</accession>
<evidence type="ECO:0000313" key="3">
    <source>
        <dbReference type="Proteomes" id="UP001597548"/>
    </source>
</evidence>
<feature type="transmembrane region" description="Helical" evidence="1">
    <location>
        <begin position="208"/>
        <end position="236"/>
    </location>
</feature>
<keyword evidence="1" id="KW-0812">Transmembrane</keyword>
<sequence length="313" mass="35219">MQLYKSRGFGEYFQDTFAFLKQNGKHLFKHFFIINGIFLLILIVIGYFFSKFYTEVLFGGLINGNTSALDEYMNQNSGIFILLLFVFIIVGLIATVISYSYVPIYLKLYTQHDGKNFTATDIINTYKANIGKIFIFLLCGIVVAIPVTISAGILIFVLTITIIGILGWPLVIGAVSLFYQGTLMEYLDGKRGIWDSFGYSWQMMSSKFWAAIGCVGLFYLMSYIAQNVIALIPYIFGMVNLFTDIDTNLGPEPMAIQKTMTVMMLAIFMLTFLVSSILNVILQLNQGVVYYSLKEDNENINTKSDIDLIGSGE</sequence>
<feature type="transmembrane region" description="Helical" evidence="1">
    <location>
        <begin position="79"/>
        <end position="102"/>
    </location>
</feature>
<feature type="transmembrane region" description="Helical" evidence="1">
    <location>
        <begin position="166"/>
        <end position="187"/>
    </location>
</feature>
<evidence type="ECO:0000256" key="1">
    <source>
        <dbReference type="SAM" id="Phobius"/>
    </source>
</evidence>
<organism evidence="2 3">
    <name type="scientific">Psychroserpens luteus</name>
    <dbReference type="NCBI Taxonomy" id="1434066"/>
    <lineage>
        <taxon>Bacteria</taxon>
        <taxon>Pseudomonadati</taxon>
        <taxon>Bacteroidota</taxon>
        <taxon>Flavobacteriia</taxon>
        <taxon>Flavobacteriales</taxon>
        <taxon>Flavobacteriaceae</taxon>
        <taxon>Psychroserpens</taxon>
    </lineage>
</organism>
<keyword evidence="1" id="KW-0472">Membrane</keyword>
<dbReference type="Proteomes" id="UP001597548">
    <property type="component" value="Unassembled WGS sequence"/>
</dbReference>